<sequence>MKEQALHAPCQGLFSAHSMMFAVQSPEGVLGALRFRMQLPVRSGVKHGVHDCWPGIRQHGVPTWMTEPVRDACGRSGQGAIESYGGRVDRSEDQILADELGALGAVSGGSGRLVRWVAMLMKKNVHEIDLVIPLPFDDAVERVSSMLHQVGRAVENMHVAPGRDEETIRVVARGGVGGMNPVVVTALVSKGGQNSSEVRIRAAAKEGLIKQRAGEKTAALVAALLHKAR</sequence>
<protein>
    <submittedName>
        <fullName evidence="1">Uncharacterized protein</fullName>
    </submittedName>
</protein>
<gene>
    <name evidence="1" type="ORF">AB5J49_34710</name>
</gene>
<reference evidence="1" key="1">
    <citation type="submission" date="2024-07" db="EMBL/GenBank/DDBJ databases">
        <authorList>
            <person name="Yu S.T."/>
        </authorList>
    </citation>
    <scope>NUCLEOTIDE SEQUENCE</scope>
    <source>
        <strain evidence="1">R28</strain>
    </source>
</reference>
<dbReference type="AlphaFoldDB" id="A0AB39Q716"/>
<dbReference type="EMBL" id="CP163439">
    <property type="protein sequence ID" value="XDQ38091.1"/>
    <property type="molecule type" value="Genomic_DNA"/>
</dbReference>
<evidence type="ECO:0000313" key="1">
    <source>
        <dbReference type="EMBL" id="XDQ38091.1"/>
    </source>
</evidence>
<name>A0AB39Q716_9ACTN</name>
<organism evidence="1">
    <name type="scientific">Streptomyces sp. R28</name>
    <dbReference type="NCBI Taxonomy" id="3238628"/>
    <lineage>
        <taxon>Bacteria</taxon>
        <taxon>Bacillati</taxon>
        <taxon>Actinomycetota</taxon>
        <taxon>Actinomycetes</taxon>
        <taxon>Kitasatosporales</taxon>
        <taxon>Streptomycetaceae</taxon>
        <taxon>Streptomyces</taxon>
    </lineage>
</organism>
<proteinExistence type="predicted"/>
<dbReference type="RefSeq" id="WP_369172799.1">
    <property type="nucleotide sequence ID" value="NZ_CP163439.1"/>
</dbReference>
<accession>A0AB39Q716</accession>